<dbReference type="Proteomes" id="UP001499942">
    <property type="component" value="Unassembled WGS sequence"/>
</dbReference>
<sequence>MSHALLTDLRDESEELDRLVAGLRPDGWATPTPAPRWTVAHQIAHLTWTDDAALLAVTDADGFRAHAEEALRAPGTFVDAGAEAGAAAPPGELLARWREGRTRLHAALAAAPAGARFPWYGPPMSAASMATARLMETWAHGRDVADALGVTRPPTARLRHVAWIGVRARDHAYAVRGLTPPDEPFRVELTAPDGSDVWAYGPEGATQRITGPALDFCLLVTRRAHRADVAVRAEGPDADRWLDIAQAFAGPAGPARAPRTRPEPGPGPRTQSQPLPEPEPEPRSRPEPQPRARPSGAAS</sequence>
<proteinExistence type="predicted"/>
<dbReference type="Gene3D" id="1.20.120.450">
    <property type="entry name" value="dinb family like domain"/>
    <property type="match status" value="1"/>
</dbReference>
<dbReference type="InterPro" id="IPR034660">
    <property type="entry name" value="DinB/YfiT-like"/>
</dbReference>
<keyword evidence="5" id="KW-1185">Reference proteome</keyword>
<dbReference type="Pfam" id="PF11716">
    <property type="entry name" value="MDMPI_N"/>
    <property type="match status" value="1"/>
</dbReference>
<gene>
    <name evidence="4" type="ORF">GCM10010393_12430</name>
</gene>
<dbReference type="NCBIfam" id="TIGR03083">
    <property type="entry name" value="maleylpyruvate isomerase family mycothiol-dependent enzyme"/>
    <property type="match status" value="1"/>
</dbReference>
<dbReference type="SUPFAM" id="SSF109854">
    <property type="entry name" value="DinB/YfiT-like putative metalloenzymes"/>
    <property type="match status" value="1"/>
</dbReference>
<feature type="domain" description="Mycothiol-dependent maleylpyruvate isomerase metal-binding" evidence="3">
    <location>
        <begin position="9"/>
        <end position="145"/>
    </location>
</feature>
<dbReference type="Pfam" id="PF08608">
    <property type="entry name" value="Wyosine_form"/>
    <property type="match status" value="1"/>
</dbReference>
<comment type="caution">
    <text evidence="4">The sequence shown here is derived from an EMBL/GenBank/DDBJ whole genome shotgun (WGS) entry which is preliminary data.</text>
</comment>
<evidence type="ECO:0000256" key="1">
    <source>
        <dbReference type="SAM" id="MobiDB-lite"/>
    </source>
</evidence>
<protein>
    <submittedName>
        <fullName evidence="4">TIGR03084 family metal-binding protein</fullName>
    </submittedName>
</protein>
<feature type="domain" description="tRNA wybutosine-synthesis" evidence="2">
    <location>
        <begin position="182"/>
        <end position="231"/>
    </location>
</feature>
<evidence type="ECO:0000259" key="3">
    <source>
        <dbReference type="Pfam" id="PF11716"/>
    </source>
</evidence>
<dbReference type="InterPro" id="IPR017518">
    <property type="entry name" value="CHP03084"/>
</dbReference>
<evidence type="ECO:0000313" key="5">
    <source>
        <dbReference type="Proteomes" id="UP001499942"/>
    </source>
</evidence>
<dbReference type="InterPro" id="IPR017517">
    <property type="entry name" value="Maleyloyr_isom"/>
</dbReference>
<dbReference type="InterPro" id="IPR024344">
    <property type="entry name" value="MDMPI_metal-binding"/>
</dbReference>
<evidence type="ECO:0000313" key="4">
    <source>
        <dbReference type="EMBL" id="GAA2483194.1"/>
    </source>
</evidence>
<dbReference type="EMBL" id="BAAASR010000006">
    <property type="protein sequence ID" value="GAA2483194.1"/>
    <property type="molecule type" value="Genomic_DNA"/>
</dbReference>
<name>A0ABN3LJ01_9ACTN</name>
<evidence type="ECO:0000259" key="2">
    <source>
        <dbReference type="Pfam" id="PF08608"/>
    </source>
</evidence>
<reference evidence="4 5" key="1">
    <citation type="journal article" date="2019" name="Int. J. Syst. Evol. Microbiol.">
        <title>The Global Catalogue of Microorganisms (GCM) 10K type strain sequencing project: providing services to taxonomists for standard genome sequencing and annotation.</title>
        <authorList>
            <consortium name="The Broad Institute Genomics Platform"/>
            <consortium name="The Broad Institute Genome Sequencing Center for Infectious Disease"/>
            <person name="Wu L."/>
            <person name="Ma J."/>
        </authorList>
    </citation>
    <scope>NUCLEOTIDE SEQUENCE [LARGE SCALE GENOMIC DNA]</scope>
    <source>
        <strain evidence="4 5">JCM 5062</strain>
    </source>
</reference>
<accession>A0ABN3LJ01</accession>
<feature type="region of interest" description="Disordered" evidence="1">
    <location>
        <begin position="249"/>
        <end position="299"/>
    </location>
</feature>
<organism evidence="4 5">
    <name type="scientific">Streptomyces gobitricini</name>
    <dbReference type="NCBI Taxonomy" id="68211"/>
    <lineage>
        <taxon>Bacteria</taxon>
        <taxon>Bacillati</taxon>
        <taxon>Actinomycetota</taxon>
        <taxon>Actinomycetes</taxon>
        <taxon>Kitasatosporales</taxon>
        <taxon>Streptomycetaceae</taxon>
        <taxon>Streptomyces</taxon>
    </lineage>
</organism>
<feature type="compositionally biased region" description="Basic and acidic residues" evidence="1">
    <location>
        <begin position="280"/>
        <end position="290"/>
    </location>
</feature>
<dbReference type="NCBIfam" id="TIGR03084">
    <property type="entry name" value="TIGR03084 family metal-binding protein"/>
    <property type="match status" value="1"/>
</dbReference>
<dbReference type="InterPro" id="IPR013917">
    <property type="entry name" value="tRNA_wybutosine-synth"/>
</dbReference>
<dbReference type="RefSeq" id="WP_344357387.1">
    <property type="nucleotide sequence ID" value="NZ_BAAASR010000006.1"/>
</dbReference>